<reference evidence="1" key="1">
    <citation type="submission" date="2021-02" db="EMBL/GenBank/DDBJ databases">
        <title>Infant gut strain persistence is associated with maternal origin, phylogeny, and functional potential including surface adhesion and iron acquisition.</title>
        <authorList>
            <person name="Lou Y.C."/>
        </authorList>
    </citation>
    <scope>NUCLEOTIDE SEQUENCE</scope>
    <source>
        <strain evidence="1">L2_039_000G1_dasL2_039_000G1_maxbin2.maxbin.077</strain>
    </source>
</reference>
<dbReference type="AlphaFoldDB" id="A0A9E1GI87"/>
<proteinExistence type="predicted"/>
<protein>
    <submittedName>
        <fullName evidence="1">Uncharacterized protein</fullName>
    </submittedName>
</protein>
<organism evidence="1 2">
    <name type="scientific">Faecalibacterium prausnitzii</name>
    <dbReference type="NCBI Taxonomy" id="853"/>
    <lineage>
        <taxon>Bacteria</taxon>
        <taxon>Bacillati</taxon>
        <taxon>Bacillota</taxon>
        <taxon>Clostridia</taxon>
        <taxon>Eubacteriales</taxon>
        <taxon>Oscillospiraceae</taxon>
        <taxon>Faecalibacterium</taxon>
    </lineage>
</organism>
<name>A0A9E1GI87_9FIRM</name>
<evidence type="ECO:0000313" key="1">
    <source>
        <dbReference type="EMBL" id="MBS6620707.1"/>
    </source>
</evidence>
<gene>
    <name evidence="1" type="ORF">KH315_00815</name>
</gene>
<sequence length="372" mass="41438">MTNKQIIRAAAERLDPATLHQIATAHHTPEEIAAVAASCKIVDKDGNEKPATAADIEIMFAADELHTFDFWKKEGKSVKKGEKALLECYLWKYTTKPSKEQREKAAAEGKEAAPDPHYYPTKSHLFSCLQVESSRPAPQARFKSTAEIIAYNKRLAAERKAAKEAAEKAAAEAARPAPIVVEEHHELPELVHVEPLPTKPAPKKPRTTKKPAADVAELKKAERKAMHEFMAVPETDRAGQAATLEAWRKATATRKAAEKVADETPAVTVSMEELEPVFEKWYSNFYRTHDDNDSKEYQEAVKTFDQKSKNDPEFSAIVQQFTNYRCDFISSDRESAAFVMALDELNHKHNAPEMVPSVQQLDFASIAAGVLA</sequence>
<dbReference type="EMBL" id="JAGZYH010000001">
    <property type="protein sequence ID" value="MBS6620707.1"/>
    <property type="molecule type" value="Genomic_DNA"/>
</dbReference>
<evidence type="ECO:0000313" key="2">
    <source>
        <dbReference type="Proteomes" id="UP000811365"/>
    </source>
</evidence>
<accession>A0A9E1GI87</accession>
<dbReference type="Proteomes" id="UP000811365">
    <property type="component" value="Unassembled WGS sequence"/>
</dbReference>
<comment type="caution">
    <text evidence="1">The sequence shown here is derived from an EMBL/GenBank/DDBJ whole genome shotgun (WGS) entry which is preliminary data.</text>
</comment>